<gene>
    <name evidence="1" type="ORF">Tco025E_00083</name>
</gene>
<reference evidence="1 2" key="1">
    <citation type="journal article" date="2018" name="BMC Genomics">
        <title>Genomic comparison of Trypanosoma conorhini and Trypanosoma rangeli to Trypanosoma cruzi strains of high and low virulence.</title>
        <authorList>
            <person name="Bradwell K.R."/>
            <person name="Koparde V.N."/>
            <person name="Matveyev A.V."/>
            <person name="Serrano M.G."/>
            <person name="Alves J.M."/>
            <person name="Parikh H."/>
            <person name="Huang B."/>
            <person name="Lee V."/>
            <person name="Espinosa-Alvarez O."/>
            <person name="Ortiz P.A."/>
            <person name="Costa-Martins A.G."/>
            <person name="Teixeira M.M."/>
            <person name="Buck G.A."/>
        </authorList>
    </citation>
    <scope>NUCLEOTIDE SEQUENCE [LARGE SCALE GENOMIC DNA]</scope>
    <source>
        <strain evidence="1 2">025E</strain>
    </source>
</reference>
<organism evidence="1 2">
    <name type="scientific">Trypanosoma conorhini</name>
    <dbReference type="NCBI Taxonomy" id="83891"/>
    <lineage>
        <taxon>Eukaryota</taxon>
        <taxon>Discoba</taxon>
        <taxon>Euglenozoa</taxon>
        <taxon>Kinetoplastea</taxon>
        <taxon>Metakinetoplastina</taxon>
        <taxon>Trypanosomatida</taxon>
        <taxon>Trypanosomatidae</taxon>
        <taxon>Trypanosoma</taxon>
    </lineage>
</organism>
<keyword evidence="2" id="KW-1185">Reference proteome</keyword>
<name>A0A422QCN0_9TRYP</name>
<comment type="caution">
    <text evidence="1">The sequence shown here is derived from an EMBL/GenBank/DDBJ whole genome shotgun (WGS) entry which is preliminary data.</text>
</comment>
<proteinExistence type="predicted"/>
<sequence>MIHVRWSDGVHRLRRWESRKQCLRKSKKQCGKQDAMFTARAPVVFMTSSTTCLLQCIDAIYIVYCTYRWWWWWGKGQDTIVFSPVSWSSKTCVRVSGQARTS</sequence>
<accession>A0A422QCN0</accession>
<evidence type="ECO:0000313" key="2">
    <source>
        <dbReference type="Proteomes" id="UP000284403"/>
    </source>
</evidence>
<dbReference type="RefSeq" id="XP_029232905.1">
    <property type="nucleotide sequence ID" value="XM_029367032.1"/>
</dbReference>
<dbReference type="AlphaFoldDB" id="A0A422QCN0"/>
<evidence type="ECO:0000313" key="1">
    <source>
        <dbReference type="EMBL" id="RNF27699.1"/>
    </source>
</evidence>
<dbReference type="Proteomes" id="UP000284403">
    <property type="component" value="Unassembled WGS sequence"/>
</dbReference>
<protein>
    <submittedName>
        <fullName evidence="1">Uncharacterized protein</fullName>
    </submittedName>
</protein>
<dbReference type="EMBL" id="MKKU01000001">
    <property type="protein sequence ID" value="RNF27699.1"/>
    <property type="molecule type" value="Genomic_DNA"/>
</dbReference>
<dbReference type="GeneID" id="40313694"/>